<evidence type="ECO:0000313" key="2">
    <source>
        <dbReference type="EMBL" id="MCP9611076.1"/>
    </source>
</evidence>
<dbReference type="Gene3D" id="3.60.21.10">
    <property type="match status" value="1"/>
</dbReference>
<dbReference type="Proteomes" id="UP001205603">
    <property type="component" value="Unassembled WGS sequence"/>
</dbReference>
<organism evidence="2 3">
    <name type="scientific">Coprobacter tertius</name>
    <dbReference type="NCBI Taxonomy" id="2944915"/>
    <lineage>
        <taxon>Bacteria</taxon>
        <taxon>Pseudomonadati</taxon>
        <taxon>Bacteroidota</taxon>
        <taxon>Bacteroidia</taxon>
        <taxon>Bacteroidales</taxon>
        <taxon>Barnesiellaceae</taxon>
        <taxon>Coprobacter</taxon>
    </lineage>
</organism>
<dbReference type="PROSITE" id="PS51257">
    <property type="entry name" value="PROKAR_LIPOPROTEIN"/>
    <property type="match status" value="1"/>
</dbReference>
<gene>
    <name evidence="2" type="ORF">NMU02_03090</name>
</gene>
<proteinExistence type="predicted"/>
<accession>A0ABT1MIL0</accession>
<dbReference type="Pfam" id="PF00149">
    <property type="entry name" value="Metallophos"/>
    <property type="match status" value="1"/>
</dbReference>
<comment type="caution">
    <text evidence="2">The sequence shown here is derived from an EMBL/GenBank/DDBJ whole genome shotgun (WGS) entry which is preliminary data.</text>
</comment>
<dbReference type="InterPro" id="IPR051918">
    <property type="entry name" value="STPP_CPPED1"/>
</dbReference>
<evidence type="ECO:0000259" key="1">
    <source>
        <dbReference type="Pfam" id="PF00149"/>
    </source>
</evidence>
<dbReference type="InterPro" id="IPR029052">
    <property type="entry name" value="Metallo-depent_PP-like"/>
</dbReference>
<sequence>MKHTTLSTLIFFLFTACDVFEYHPYDVKLGKEYRHINATQIAALKEKNTGKGTLRFAFMGDTQRFYDETEDFVAHINGRNDIDFVIHGGDMSDFGLKKEFIWCEDRMKKLKVPYITLCGNHDILGTGEEIYTSMYGDLNFSFIFERVKFICINTNALEFDYSTPVPDFDFILREIRQSDEYDKTVFVMHVPPGDIEFNNNVKFTFQQQIKQAQNLLFCMHAHTHTFKVTDYFNDGLLYYACDTIMKRSYLLFTITPEGYSYEYIHF</sequence>
<dbReference type="EMBL" id="JANDHW010000002">
    <property type="protein sequence ID" value="MCP9611076.1"/>
    <property type="molecule type" value="Genomic_DNA"/>
</dbReference>
<protein>
    <submittedName>
        <fullName evidence="2">Metallophosphoesterase</fullName>
    </submittedName>
</protein>
<dbReference type="RefSeq" id="WP_255025728.1">
    <property type="nucleotide sequence ID" value="NZ_JANDHW010000002.1"/>
</dbReference>
<dbReference type="InterPro" id="IPR004843">
    <property type="entry name" value="Calcineurin-like_PHP"/>
</dbReference>
<reference evidence="2 3" key="1">
    <citation type="submission" date="2022-07" db="EMBL/GenBank/DDBJ databases">
        <title>Fecal culturing of patients with breast cancer.</title>
        <authorList>
            <person name="Teng N.M.Y."/>
            <person name="Kiu R."/>
            <person name="Evans R."/>
            <person name="Baker D.J."/>
            <person name="Zenner C."/>
            <person name="Robinson S.D."/>
            <person name="Hall L.J."/>
        </authorList>
    </citation>
    <scope>NUCLEOTIDE SEQUENCE [LARGE SCALE GENOMIC DNA]</scope>
    <source>
        <strain evidence="2 3">LH1063</strain>
    </source>
</reference>
<dbReference type="PANTHER" id="PTHR43143:SF1">
    <property type="entry name" value="SERINE_THREONINE-PROTEIN PHOSPHATASE CPPED1"/>
    <property type="match status" value="1"/>
</dbReference>
<dbReference type="PANTHER" id="PTHR43143">
    <property type="entry name" value="METALLOPHOSPHOESTERASE, CALCINEURIN SUPERFAMILY"/>
    <property type="match status" value="1"/>
</dbReference>
<evidence type="ECO:0000313" key="3">
    <source>
        <dbReference type="Proteomes" id="UP001205603"/>
    </source>
</evidence>
<dbReference type="SUPFAM" id="SSF56300">
    <property type="entry name" value="Metallo-dependent phosphatases"/>
    <property type="match status" value="1"/>
</dbReference>
<feature type="domain" description="Calcineurin-like phosphoesterase" evidence="1">
    <location>
        <begin position="54"/>
        <end position="225"/>
    </location>
</feature>
<keyword evidence="3" id="KW-1185">Reference proteome</keyword>
<name>A0ABT1MIL0_9BACT</name>